<protein>
    <submittedName>
        <fullName evidence="4">Uncharacterized protein</fullName>
    </submittedName>
</protein>
<dbReference type="AlphaFoldDB" id="A0AAW2KUQ0"/>
<evidence type="ECO:0000313" key="4">
    <source>
        <dbReference type="EMBL" id="KAL0310293.1"/>
    </source>
</evidence>
<dbReference type="EMBL" id="JACGWM010000228">
    <property type="protein sequence ID" value="KAL0310293.1"/>
    <property type="molecule type" value="Genomic_DNA"/>
</dbReference>
<gene>
    <name evidence="4" type="ORF">Scaly_2942000</name>
</gene>
<dbReference type="Pfam" id="PF22936">
    <property type="entry name" value="Pol_BBD"/>
    <property type="match status" value="1"/>
</dbReference>
<name>A0AAW2KUQ0_9LAMI</name>
<feature type="domain" description="Retrovirus-related Pol polyprotein from transposon TNT 1-94-like beta-barrel" evidence="3">
    <location>
        <begin position="83"/>
        <end position="162"/>
    </location>
</feature>
<evidence type="ECO:0000259" key="3">
    <source>
        <dbReference type="Pfam" id="PF22936"/>
    </source>
</evidence>
<dbReference type="Pfam" id="PF13976">
    <property type="entry name" value="gag_pre-integrs"/>
    <property type="match status" value="1"/>
</dbReference>
<dbReference type="PANTHER" id="PTHR47592">
    <property type="entry name" value="PBF68 PROTEIN"/>
    <property type="match status" value="1"/>
</dbReference>
<comment type="caution">
    <text evidence="4">The sequence shown here is derived from an EMBL/GenBank/DDBJ whole genome shotgun (WGS) entry which is preliminary data.</text>
</comment>
<reference evidence="4" key="2">
    <citation type="journal article" date="2024" name="Plant">
        <title>Genomic evolution and insights into agronomic trait innovations of Sesamum species.</title>
        <authorList>
            <person name="Miao H."/>
            <person name="Wang L."/>
            <person name="Qu L."/>
            <person name="Liu H."/>
            <person name="Sun Y."/>
            <person name="Le M."/>
            <person name="Wang Q."/>
            <person name="Wei S."/>
            <person name="Zheng Y."/>
            <person name="Lin W."/>
            <person name="Duan Y."/>
            <person name="Cao H."/>
            <person name="Xiong S."/>
            <person name="Wang X."/>
            <person name="Wei L."/>
            <person name="Li C."/>
            <person name="Ma Q."/>
            <person name="Ju M."/>
            <person name="Zhao R."/>
            <person name="Li G."/>
            <person name="Mu C."/>
            <person name="Tian Q."/>
            <person name="Mei H."/>
            <person name="Zhang T."/>
            <person name="Gao T."/>
            <person name="Zhang H."/>
        </authorList>
    </citation>
    <scope>NUCLEOTIDE SEQUENCE</scope>
    <source>
        <strain evidence="4">KEN8</strain>
    </source>
</reference>
<proteinExistence type="predicted"/>
<dbReference type="InterPro" id="IPR025724">
    <property type="entry name" value="GAG-pre-integrase_dom"/>
</dbReference>
<dbReference type="PANTHER" id="PTHR47592:SF30">
    <property type="entry name" value="CCHC-TYPE DOMAIN-CONTAINING PROTEIN"/>
    <property type="match status" value="1"/>
</dbReference>
<accession>A0AAW2KUQ0</accession>
<sequence length="241" mass="26985">MRIEEANREKDKLNSISTLSVKANLVESTDPKDRFKTKEKSSKRKDKQKPNLKPTPQARLIEKEEVIVAIVVQANLVENKADFILDTGASRHFCCNKQLFQEFHEALDGECVFTGNSATARVLDKGKIFFKLTSGKTLALIDVLYVPSLHRNLISGSLLNKASLKILLEADKVVIPRNGDFVGKRYMSDGLYVLNIVPSTNKITSSSAYMIESIDVWHGRLGHVNLASIKRLKNMNLINMA</sequence>
<feature type="region of interest" description="Disordered" evidence="1">
    <location>
        <begin position="25"/>
        <end position="56"/>
    </location>
</feature>
<organism evidence="4">
    <name type="scientific">Sesamum calycinum</name>
    <dbReference type="NCBI Taxonomy" id="2727403"/>
    <lineage>
        <taxon>Eukaryota</taxon>
        <taxon>Viridiplantae</taxon>
        <taxon>Streptophyta</taxon>
        <taxon>Embryophyta</taxon>
        <taxon>Tracheophyta</taxon>
        <taxon>Spermatophyta</taxon>
        <taxon>Magnoliopsida</taxon>
        <taxon>eudicotyledons</taxon>
        <taxon>Gunneridae</taxon>
        <taxon>Pentapetalae</taxon>
        <taxon>asterids</taxon>
        <taxon>lamiids</taxon>
        <taxon>Lamiales</taxon>
        <taxon>Pedaliaceae</taxon>
        <taxon>Sesamum</taxon>
    </lineage>
</organism>
<evidence type="ECO:0000259" key="2">
    <source>
        <dbReference type="Pfam" id="PF13976"/>
    </source>
</evidence>
<reference evidence="4" key="1">
    <citation type="submission" date="2020-06" db="EMBL/GenBank/DDBJ databases">
        <authorList>
            <person name="Li T."/>
            <person name="Hu X."/>
            <person name="Zhang T."/>
            <person name="Song X."/>
            <person name="Zhang H."/>
            <person name="Dai N."/>
            <person name="Sheng W."/>
            <person name="Hou X."/>
            <person name="Wei L."/>
        </authorList>
    </citation>
    <scope>NUCLEOTIDE SEQUENCE</scope>
    <source>
        <strain evidence="4">KEN8</strain>
        <tissue evidence="4">Leaf</tissue>
    </source>
</reference>
<dbReference type="InterPro" id="IPR054722">
    <property type="entry name" value="PolX-like_BBD"/>
</dbReference>
<evidence type="ECO:0000256" key="1">
    <source>
        <dbReference type="SAM" id="MobiDB-lite"/>
    </source>
</evidence>
<feature type="domain" description="GAG-pre-integrase" evidence="2">
    <location>
        <begin position="190"/>
        <end position="239"/>
    </location>
</feature>
<feature type="compositionally biased region" description="Basic and acidic residues" evidence="1">
    <location>
        <begin position="29"/>
        <end position="40"/>
    </location>
</feature>